<dbReference type="Gene3D" id="3.30.530.20">
    <property type="match status" value="1"/>
</dbReference>
<dbReference type="Proteomes" id="UP001174208">
    <property type="component" value="Unassembled WGS sequence"/>
</dbReference>
<dbReference type="RefSeq" id="WP_301212800.1">
    <property type="nucleotide sequence ID" value="NZ_JAROCF010000001.1"/>
</dbReference>
<organism evidence="1 2">
    <name type="scientific">Leifsonia williamsii</name>
    <dbReference type="NCBI Taxonomy" id="3035919"/>
    <lineage>
        <taxon>Bacteria</taxon>
        <taxon>Bacillati</taxon>
        <taxon>Actinomycetota</taxon>
        <taxon>Actinomycetes</taxon>
        <taxon>Micrococcales</taxon>
        <taxon>Microbacteriaceae</taxon>
        <taxon>Leifsonia</taxon>
    </lineage>
</organism>
<dbReference type="Pfam" id="PF10604">
    <property type="entry name" value="Polyketide_cyc2"/>
    <property type="match status" value="1"/>
</dbReference>
<keyword evidence="2" id="KW-1185">Reference proteome</keyword>
<reference evidence="1" key="1">
    <citation type="submission" date="2023-06" db="EMBL/GenBank/DDBJ databases">
        <title>MT1 and MT2 Draft Genomes of Novel Species.</title>
        <authorList>
            <person name="Venkateswaran K."/>
        </authorList>
    </citation>
    <scope>NUCLEOTIDE SEQUENCE</scope>
    <source>
        <strain evidence="1">F6_8S_P_1B</strain>
    </source>
</reference>
<dbReference type="InterPro" id="IPR019587">
    <property type="entry name" value="Polyketide_cyclase/dehydratase"/>
</dbReference>
<evidence type="ECO:0000313" key="1">
    <source>
        <dbReference type="EMBL" id="MDN4613295.1"/>
    </source>
</evidence>
<dbReference type="SUPFAM" id="SSF55961">
    <property type="entry name" value="Bet v1-like"/>
    <property type="match status" value="1"/>
</dbReference>
<sequence>MTESIVVERDTRILASADALVPYLAELPRWVEWSPWEGLDSDMRREYTGDPGAVGSTYAWEGNRKAGAGRMRVDAVRPDAVDIDLEFTRPFRSRNALHFILAPEDGGTRVRWRMETPRTLWSRFFNMEKLIGPDFERGLKQLRQVVEAEVS</sequence>
<accession>A0ABT8K762</accession>
<dbReference type="InterPro" id="IPR023393">
    <property type="entry name" value="START-like_dom_sf"/>
</dbReference>
<evidence type="ECO:0000313" key="2">
    <source>
        <dbReference type="Proteomes" id="UP001174208"/>
    </source>
</evidence>
<proteinExistence type="predicted"/>
<dbReference type="CDD" id="cd07818">
    <property type="entry name" value="SRPBCC_1"/>
    <property type="match status" value="1"/>
</dbReference>
<dbReference type="EMBL" id="JAROCF010000001">
    <property type="protein sequence ID" value="MDN4613295.1"/>
    <property type="molecule type" value="Genomic_DNA"/>
</dbReference>
<gene>
    <name evidence="1" type="ORF">P5G50_02415</name>
</gene>
<name>A0ABT8K762_9MICO</name>
<comment type="caution">
    <text evidence="1">The sequence shown here is derived from an EMBL/GenBank/DDBJ whole genome shotgun (WGS) entry which is preliminary data.</text>
</comment>
<protein>
    <submittedName>
        <fullName evidence="1">SRPBCC family protein</fullName>
    </submittedName>
</protein>